<proteinExistence type="predicted"/>
<protein>
    <recommendedName>
        <fullName evidence="2">Ribosomal large subunit pseudouridine synthase B</fullName>
    </recommendedName>
</protein>
<organism evidence="1">
    <name type="scientific">hydrothermal vent metagenome</name>
    <dbReference type="NCBI Taxonomy" id="652676"/>
    <lineage>
        <taxon>unclassified sequences</taxon>
        <taxon>metagenomes</taxon>
        <taxon>ecological metagenomes</taxon>
    </lineage>
</organism>
<reference evidence="1" key="1">
    <citation type="submission" date="2018-06" db="EMBL/GenBank/DDBJ databases">
        <authorList>
            <person name="Zhirakovskaya E."/>
        </authorList>
    </citation>
    <scope>NUCLEOTIDE SEQUENCE</scope>
</reference>
<dbReference type="AlphaFoldDB" id="A0A3B1D0X5"/>
<name>A0A3B1D0X5_9ZZZZ</name>
<sequence>KLRRIRIGGLGLGELRTGQWRYLDEVEVKKLKKSLKM</sequence>
<evidence type="ECO:0008006" key="2">
    <source>
        <dbReference type="Google" id="ProtNLM"/>
    </source>
</evidence>
<gene>
    <name evidence="1" type="ORF">MNBD_NITROSPIRAE03-2004</name>
</gene>
<evidence type="ECO:0000313" key="1">
    <source>
        <dbReference type="EMBL" id="VAX29864.1"/>
    </source>
</evidence>
<accession>A0A3B1D0X5</accession>
<dbReference type="EMBL" id="UOGI01000063">
    <property type="protein sequence ID" value="VAX29864.1"/>
    <property type="molecule type" value="Genomic_DNA"/>
</dbReference>
<feature type="non-terminal residue" evidence="1">
    <location>
        <position position="1"/>
    </location>
</feature>